<evidence type="ECO:0000256" key="1">
    <source>
        <dbReference type="SAM" id="Phobius"/>
    </source>
</evidence>
<keyword evidence="1" id="KW-0812">Transmembrane</keyword>
<name>A0AAV2SGY0_MEGNR</name>
<feature type="transmembrane region" description="Helical" evidence="1">
    <location>
        <begin position="16"/>
        <end position="34"/>
    </location>
</feature>
<feature type="non-terminal residue" evidence="2">
    <location>
        <position position="173"/>
    </location>
</feature>
<keyword evidence="1" id="KW-0472">Membrane</keyword>
<sequence length="173" mass="18331">MSHFSTILSKEHNTTSMMNIHIIICLMLVGMGMAQKGSSGDRDKRFINLGSLFGNRPTSIFGGRPTTSSIFGGRPTINRPVSTFGNSHNHGSSFGSIGNSHNHGSSFGSFGNSHNHGSSFVGSSSIGFGSSSFSNSFGSSGDCRYWCRTPQGQYYCCENSHQASGGVFGVVKP</sequence>
<keyword evidence="3" id="KW-1185">Reference proteome</keyword>
<keyword evidence="1" id="KW-1133">Transmembrane helix</keyword>
<dbReference type="Proteomes" id="UP001497623">
    <property type="component" value="Unassembled WGS sequence"/>
</dbReference>
<evidence type="ECO:0000313" key="2">
    <source>
        <dbReference type="EMBL" id="CAL4190555.1"/>
    </source>
</evidence>
<gene>
    <name evidence="2" type="ORF">MNOR_LOCUS36477</name>
</gene>
<protein>
    <submittedName>
        <fullName evidence="2">Uncharacterized protein</fullName>
    </submittedName>
</protein>
<evidence type="ECO:0000313" key="3">
    <source>
        <dbReference type="Proteomes" id="UP001497623"/>
    </source>
</evidence>
<organism evidence="2 3">
    <name type="scientific">Meganyctiphanes norvegica</name>
    <name type="common">Northern krill</name>
    <name type="synonym">Thysanopoda norvegica</name>
    <dbReference type="NCBI Taxonomy" id="48144"/>
    <lineage>
        <taxon>Eukaryota</taxon>
        <taxon>Metazoa</taxon>
        <taxon>Ecdysozoa</taxon>
        <taxon>Arthropoda</taxon>
        <taxon>Crustacea</taxon>
        <taxon>Multicrustacea</taxon>
        <taxon>Malacostraca</taxon>
        <taxon>Eumalacostraca</taxon>
        <taxon>Eucarida</taxon>
        <taxon>Euphausiacea</taxon>
        <taxon>Euphausiidae</taxon>
        <taxon>Meganyctiphanes</taxon>
    </lineage>
</organism>
<dbReference type="AlphaFoldDB" id="A0AAV2SGY0"/>
<dbReference type="EMBL" id="CAXKWB010066924">
    <property type="protein sequence ID" value="CAL4190555.1"/>
    <property type="molecule type" value="Genomic_DNA"/>
</dbReference>
<comment type="caution">
    <text evidence="2">The sequence shown here is derived from an EMBL/GenBank/DDBJ whole genome shotgun (WGS) entry which is preliminary data.</text>
</comment>
<reference evidence="2 3" key="1">
    <citation type="submission" date="2024-05" db="EMBL/GenBank/DDBJ databases">
        <authorList>
            <person name="Wallberg A."/>
        </authorList>
    </citation>
    <scope>NUCLEOTIDE SEQUENCE [LARGE SCALE GENOMIC DNA]</scope>
</reference>
<proteinExistence type="predicted"/>
<accession>A0AAV2SGY0</accession>